<name>Q5V7Y4_HALMA</name>
<proteinExistence type="predicted"/>
<dbReference type="HOGENOM" id="CLU_3163005_0_0_2"/>
<evidence type="ECO:0000259" key="1">
    <source>
        <dbReference type="Pfam" id="PF26416"/>
    </source>
</evidence>
<dbReference type="EMBL" id="AY596292">
    <property type="protein sequence ID" value="AAV44343.1"/>
    <property type="molecule type" value="Genomic_DNA"/>
</dbReference>
<feature type="domain" description="Primase-associated C-terminal" evidence="1">
    <location>
        <begin position="1"/>
        <end position="44"/>
    </location>
</feature>
<reference evidence="2 3" key="1">
    <citation type="journal article" date="2004" name="Genome Res.">
        <title>Genome sequence of Haloarcula marismortui: a halophilic archaeon from the Dead Sea.</title>
        <authorList>
            <person name="Baliga N.S."/>
            <person name="Bonneau R."/>
            <person name="Facciotti M.T."/>
            <person name="Pan M."/>
            <person name="Glusman G."/>
            <person name="Deutsch E.W."/>
            <person name="Shannon P."/>
            <person name="Chiu Y."/>
            <person name="Weng R.S."/>
            <person name="Gan R.R."/>
            <person name="Hung P."/>
            <person name="Date S.V."/>
            <person name="Marcotte E."/>
            <person name="Hood L."/>
            <person name="Ng W.V."/>
        </authorList>
    </citation>
    <scope>NUCLEOTIDE SEQUENCE [LARGE SCALE GENOMIC DNA]</scope>
    <source>
        <strain evidence="3">ATCC 43049 / DSM 3752 / JCM 8966 / VKM B-1809</strain>
        <plasmid evidence="3">Plasmid pNG300</plasmid>
    </source>
</reference>
<dbReference type="KEGG" id="hma:pNG3011"/>
<dbReference type="PATRIC" id="fig|272569.17.peg.87"/>
<protein>
    <recommendedName>
        <fullName evidence="1">Primase-associated C-terminal domain-containing protein</fullName>
    </recommendedName>
</protein>
<organism evidence="2 3">
    <name type="scientific">Haloarcula marismortui (strain ATCC 43049 / DSM 3752 / JCM 8966 / VKM B-1809)</name>
    <name type="common">Halobacterium marismortui</name>
    <dbReference type="NCBI Taxonomy" id="272569"/>
    <lineage>
        <taxon>Archaea</taxon>
        <taxon>Methanobacteriati</taxon>
        <taxon>Methanobacteriota</taxon>
        <taxon>Stenosarchaea group</taxon>
        <taxon>Halobacteria</taxon>
        <taxon>Halobacteriales</taxon>
        <taxon>Haloarculaceae</taxon>
        <taxon>Haloarcula</taxon>
    </lineage>
</organism>
<evidence type="ECO:0000313" key="2">
    <source>
        <dbReference type="EMBL" id="AAV44343.1"/>
    </source>
</evidence>
<evidence type="ECO:0000313" key="3">
    <source>
        <dbReference type="Proteomes" id="UP000001169"/>
    </source>
</evidence>
<keyword evidence="3" id="KW-1185">Reference proteome</keyword>
<dbReference type="AlphaFoldDB" id="Q5V7Y4"/>
<dbReference type="InterPro" id="IPR058424">
    <property type="entry name" value="Primase-assoc_C"/>
</dbReference>
<dbReference type="Pfam" id="PF26416">
    <property type="entry name" value="DUF8111"/>
    <property type="match status" value="1"/>
</dbReference>
<accession>Q5V7Y4</accession>
<sequence length="47" mass="5397">MNCDNPDMQRHCIGKSFCPYNIYQSLPFPESMYDQLDDSGSTGQYQA</sequence>
<dbReference type="EnsemblBacteria" id="AAV44343">
    <property type="protein sequence ID" value="AAV44343"/>
    <property type="gene ID" value="pNG3011"/>
</dbReference>
<dbReference type="Proteomes" id="UP000001169">
    <property type="component" value="Plasmid pNG300"/>
</dbReference>
<keyword evidence="2" id="KW-0614">Plasmid</keyword>
<geneLocation type="plasmid" evidence="2 3">
    <name>pNG300</name>
</geneLocation>
<gene>
    <name evidence="2" type="ordered locus">pNG3011</name>
</gene>